<dbReference type="SUPFAM" id="SSF52768">
    <property type="entry name" value="Arginase/deacetylase"/>
    <property type="match status" value="1"/>
</dbReference>
<proteinExistence type="inferred from homology"/>
<evidence type="ECO:0000313" key="4">
    <source>
        <dbReference type="EMBL" id="MFD2035960.1"/>
    </source>
</evidence>
<name>A0ABW4VQX6_9BACT</name>
<dbReference type="InterPro" id="IPR000286">
    <property type="entry name" value="HDACs"/>
</dbReference>
<reference evidence="5" key="1">
    <citation type="journal article" date="2019" name="Int. J. Syst. Evol. Microbiol.">
        <title>The Global Catalogue of Microorganisms (GCM) 10K type strain sequencing project: providing services to taxonomists for standard genome sequencing and annotation.</title>
        <authorList>
            <consortium name="The Broad Institute Genomics Platform"/>
            <consortium name="The Broad Institute Genome Sequencing Center for Infectious Disease"/>
            <person name="Wu L."/>
            <person name="Ma J."/>
        </authorList>
    </citation>
    <scope>NUCLEOTIDE SEQUENCE [LARGE SCALE GENOMIC DNA]</scope>
    <source>
        <strain evidence="5">CGMCC 1.15180</strain>
    </source>
</reference>
<dbReference type="Gene3D" id="3.40.800.20">
    <property type="entry name" value="Histone deacetylase domain"/>
    <property type="match status" value="1"/>
</dbReference>
<dbReference type="PANTHER" id="PTHR10625">
    <property type="entry name" value="HISTONE DEACETYLASE HDAC1-RELATED"/>
    <property type="match status" value="1"/>
</dbReference>
<dbReference type="PANTHER" id="PTHR10625:SF19">
    <property type="entry name" value="HISTONE DEACETYLASE 12"/>
    <property type="match status" value="1"/>
</dbReference>
<comment type="similarity">
    <text evidence="1">Belongs to the histone deacetylase family.</text>
</comment>
<feature type="domain" description="Histone deacetylase" evidence="3">
    <location>
        <begin position="18"/>
        <end position="288"/>
    </location>
</feature>
<dbReference type="InterPro" id="IPR044150">
    <property type="entry name" value="HDAC_classIV"/>
</dbReference>
<keyword evidence="2" id="KW-0378">Hydrolase</keyword>
<evidence type="ECO:0000256" key="1">
    <source>
        <dbReference type="ARBA" id="ARBA00005947"/>
    </source>
</evidence>
<comment type="caution">
    <text evidence="4">The sequence shown here is derived from an EMBL/GenBank/DDBJ whole genome shotgun (WGS) entry which is preliminary data.</text>
</comment>
<dbReference type="CDD" id="cd09993">
    <property type="entry name" value="HDAC_classIV"/>
    <property type="match status" value="1"/>
</dbReference>
<dbReference type="PRINTS" id="PR01270">
    <property type="entry name" value="HDASUPER"/>
</dbReference>
<dbReference type="EMBL" id="JBHUHR010000039">
    <property type="protein sequence ID" value="MFD2035960.1"/>
    <property type="molecule type" value="Genomic_DNA"/>
</dbReference>
<dbReference type="InterPro" id="IPR037138">
    <property type="entry name" value="His_deacetylse_dom_sf"/>
</dbReference>
<evidence type="ECO:0000256" key="2">
    <source>
        <dbReference type="ARBA" id="ARBA00022801"/>
    </source>
</evidence>
<dbReference type="RefSeq" id="WP_376886986.1">
    <property type="nucleotide sequence ID" value="NZ_JBHUHR010000039.1"/>
</dbReference>
<organism evidence="4 5">
    <name type="scientific">Belliella marina</name>
    <dbReference type="NCBI Taxonomy" id="1644146"/>
    <lineage>
        <taxon>Bacteria</taxon>
        <taxon>Pseudomonadati</taxon>
        <taxon>Bacteroidota</taxon>
        <taxon>Cytophagia</taxon>
        <taxon>Cytophagales</taxon>
        <taxon>Cyclobacteriaceae</taxon>
        <taxon>Belliella</taxon>
    </lineage>
</organism>
<gene>
    <name evidence="4" type="ORF">ACFSKL_14240</name>
</gene>
<evidence type="ECO:0000259" key="3">
    <source>
        <dbReference type="Pfam" id="PF00850"/>
    </source>
</evidence>
<evidence type="ECO:0000313" key="5">
    <source>
        <dbReference type="Proteomes" id="UP001597361"/>
    </source>
</evidence>
<protein>
    <submittedName>
        <fullName evidence="4">Histone deacetylase</fullName>
    </submittedName>
</protein>
<dbReference type="InterPro" id="IPR023801">
    <property type="entry name" value="His_deacetylse_dom"/>
</dbReference>
<dbReference type="Proteomes" id="UP001597361">
    <property type="component" value="Unassembled WGS sequence"/>
</dbReference>
<dbReference type="Pfam" id="PF00850">
    <property type="entry name" value="Hist_deacetyl"/>
    <property type="match status" value="1"/>
</dbReference>
<keyword evidence="5" id="KW-1185">Reference proteome</keyword>
<dbReference type="InterPro" id="IPR023696">
    <property type="entry name" value="Ureohydrolase_dom_sf"/>
</dbReference>
<sequence>MLKIAYSPLYSHPLPSGHRFPMEKYELLPEQLLYEGTVSMENFFEPGLLDEKWIVNTHEPTYFNKLTSQTLSKSEIRKTGFPLSEALVQREIHIMHGSVQAALFALEFGIAMNIAGGTHHAFTDRGEGFCLLNDIAIAANYLLENRLSKKVLVVDLDVHQGNGTAEIFKNNDDVFTFSMHGASNYPMNKEKSDLDIALPDKIGDSDYLRLLVDNLYPLLDNLQPDFIVFQCGVDVLETDKLGRLGLSVLGCKERDRIVIELAKRNNIPIMCCMGGGYSPKISDIIEAHANTYRIAQEVYF</sequence>
<accession>A0ABW4VQX6</accession>